<dbReference type="Pfam" id="PF13828">
    <property type="entry name" value="DUF4190"/>
    <property type="match status" value="1"/>
</dbReference>
<feature type="domain" description="DUF4190" evidence="3">
    <location>
        <begin position="170"/>
        <end position="237"/>
    </location>
</feature>
<sequence>MTNPGEDAAATSPTEQGAPPESTASPSGSGYEAPPIERSAGTTDYPDYTPPPAYGYNQPPPAAQPPGHPQQGYAPGYATPDYSATGYPPPPPGYGAPQDLGAPYPSPTGFDTTASYPGPVPGSYPGPPPGFGPPPMPQAQFGGPPPYGGHGGYPAGYPAPYGAPVPQNSMAVASLVCSGLAVPLFFLCFIMGIPATIAGIVLGIVALNQIKKTGQRGKELAISGIVLGGLVLAAGIALGIFIGALASVSP</sequence>
<keyword evidence="4" id="KW-0413">Isomerase</keyword>
<dbReference type="GO" id="GO:0016853">
    <property type="term" value="F:isomerase activity"/>
    <property type="evidence" value="ECO:0007669"/>
    <property type="project" value="UniProtKB-KW"/>
</dbReference>
<keyword evidence="2" id="KW-0472">Membrane</keyword>
<evidence type="ECO:0000259" key="3">
    <source>
        <dbReference type="Pfam" id="PF13828"/>
    </source>
</evidence>
<dbReference type="AlphaFoldDB" id="A0AAV2WP99"/>
<dbReference type="Proteomes" id="UP000028864">
    <property type="component" value="Unassembled WGS sequence"/>
</dbReference>
<feature type="transmembrane region" description="Helical" evidence="2">
    <location>
        <begin position="184"/>
        <end position="208"/>
    </location>
</feature>
<organism evidence="4 5">
    <name type="scientific">Mycolicibacterium neoaurum</name>
    <name type="common">Mycobacterium neoaurum</name>
    <dbReference type="NCBI Taxonomy" id="1795"/>
    <lineage>
        <taxon>Bacteria</taxon>
        <taxon>Bacillati</taxon>
        <taxon>Actinomycetota</taxon>
        <taxon>Actinomycetes</taxon>
        <taxon>Mycobacteriales</taxon>
        <taxon>Mycobacteriaceae</taxon>
        <taxon>Mycolicibacterium</taxon>
    </lineage>
</organism>
<feature type="compositionally biased region" description="Pro residues" evidence="1">
    <location>
        <begin position="118"/>
        <end position="147"/>
    </location>
</feature>
<evidence type="ECO:0000313" key="5">
    <source>
        <dbReference type="Proteomes" id="UP000028864"/>
    </source>
</evidence>
<proteinExistence type="predicted"/>
<evidence type="ECO:0000256" key="1">
    <source>
        <dbReference type="SAM" id="MobiDB-lite"/>
    </source>
</evidence>
<evidence type="ECO:0000256" key="2">
    <source>
        <dbReference type="SAM" id="Phobius"/>
    </source>
</evidence>
<gene>
    <name evidence="4" type="ORF">BN1047_03743</name>
</gene>
<reference evidence="4" key="2">
    <citation type="submission" date="2015-09" db="EMBL/GenBank/DDBJ databases">
        <title>Draft genome sequence of Mycobacterium neoaurum DSM 44074.</title>
        <authorList>
            <person name="Croce O."/>
            <person name="Robert C."/>
            <person name="Raoult D."/>
            <person name="Drancourt M."/>
        </authorList>
    </citation>
    <scope>NUCLEOTIDE SEQUENCE</scope>
    <source>
        <strain evidence="4">DSM 44074</strain>
    </source>
</reference>
<dbReference type="RefSeq" id="WP_030136121.1">
    <property type="nucleotide sequence ID" value="NZ_FMZG01000006.1"/>
</dbReference>
<keyword evidence="2" id="KW-1133">Transmembrane helix</keyword>
<feature type="transmembrane region" description="Helical" evidence="2">
    <location>
        <begin position="220"/>
        <end position="246"/>
    </location>
</feature>
<keyword evidence="2" id="KW-0812">Transmembrane</keyword>
<name>A0AAV2WP99_MYCNE</name>
<protein>
    <submittedName>
        <fullName evidence="4">Peptidyl-prolyl cis-trans isomerase</fullName>
    </submittedName>
</protein>
<reference evidence="4" key="1">
    <citation type="submission" date="2014-05" db="EMBL/GenBank/DDBJ databases">
        <authorList>
            <person name="Urmite Genomes"/>
        </authorList>
    </citation>
    <scope>NUCLEOTIDE SEQUENCE</scope>
    <source>
        <strain evidence="4">DSM 44074</strain>
    </source>
</reference>
<evidence type="ECO:0000313" key="4">
    <source>
        <dbReference type="EMBL" id="CDQ45843.1"/>
    </source>
</evidence>
<feature type="compositionally biased region" description="Pro residues" evidence="1">
    <location>
        <begin position="48"/>
        <end position="68"/>
    </location>
</feature>
<feature type="region of interest" description="Disordered" evidence="1">
    <location>
        <begin position="1"/>
        <end position="147"/>
    </location>
</feature>
<accession>A0AAV2WP99</accession>
<dbReference type="EMBL" id="LK021339">
    <property type="protein sequence ID" value="CDQ45843.1"/>
    <property type="molecule type" value="Genomic_DNA"/>
</dbReference>
<dbReference type="InterPro" id="IPR025241">
    <property type="entry name" value="DUF4190"/>
</dbReference>